<feature type="non-terminal residue" evidence="10">
    <location>
        <position position="110"/>
    </location>
</feature>
<dbReference type="GO" id="GO:0005313">
    <property type="term" value="F:L-glutamate transmembrane transporter activity"/>
    <property type="evidence" value="ECO:0007669"/>
    <property type="project" value="TreeGrafter"/>
</dbReference>
<dbReference type="AlphaFoldDB" id="A0A9P6LV48"/>
<comment type="subcellular location">
    <subcellularLocation>
        <location evidence="1">Mitochondrion inner membrane</location>
        <topology evidence="1">Multi-pass membrane protein</topology>
    </subcellularLocation>
</comment>
<dbReference type="SUPFAM" id="SSF103506">
    <property type="entry name" value="Mitochondrial carrier"/>
    <property type="match status" value="1"/>
</dbReference>
<evidence type="ECO:0000256" key="7">
    <source>
        <dbReference type="ARBA" id="ARBA00023136"/>
    </source>
</evidence>
<organism evidence="10 11">
    <name type="scientific">Mortierella alpina</name>
    <name type="common">Oleaginous fungus</name>
    <name type="synonym">Mortierella renispora</name>
    <dbReference type="NCBI Taxonomy" id="64518"/>
    <lineage>
        <taxon>Eukaryota</taxon>
        <taxon>Fungi</taxon>
        <taxon>Fungi incertae sedis</taxon>
        <taxon>Mucoromycota</taxon>
        <taxon>Mortierellomycotina</taxon>
        <taxon>Mortierellomycetes</taxon>
        <taxon>Mortierellales</taxon>
        <taxon>Mortierellaceae</taxon>
        <taxon>Mortierella</taxon>
    </lineage>
</organism>
<dbReference type="InterPro" id="IPR018108">
    <property type="entry name" value="MCP_transmembrane"/>
</dbReference>
<comment type="similarity">
    <text evidence="2 9">Belongs to the mitochondrial carrier (TC 2.A.29) family.</text>
</comment>
<keyword evidence="11" id="KW-1185">Reference proteome</keyword>
<proteinExistence type="inferred from homology"/>
<evidence type="ECO:0000256" key="6">
    <source>
        <dbReference type="ARBA" id="ARBA00023128"/>
    </source>
</evidence>
<dbReference type="PROSITE" id="PS50920">
    <property type="entry name" value="SOLCAR"/>
    <property type="match status" value="1"/>
</dbReference>
<evidence type="ECO:0000313" key="10">
    <source>
        <dbReference type="EMBL" id="KAF9944782.1"/>
    </source>
</evidence>
<dbReference type="Gene3D" id="1.50.40.10">
    <property type="entry name" value="Mitochondrial carrier domain"/>
    <property type="match status" value="1"/>
</dbReference>
<gene>
    <name evidence="10" type="ORF">BGZ70_004350</name>
</gene>
<dbReference type="EMBL" id="JAAAHY010002312">
    <property type="protein sequence ID" value="KAF9944782.1"/>
    <property type="molecule type" value="Genomic_DNA"/>
</dbReference>
<dbReference type="Proteomes" id="UP000738359">
    <property type="component" value="Unassembled WGS sequence"/>
</dbReference>
<evidence type="ECO:0000256" key="8">
    <source>
        <dbReference type="PROSITE-ProRule" id="PRU00282"/>
    </source>
</evidence>
<dbReference type="InterPro" id="IPR023395">
    <property type="entry name" value="MCP_dom_sf"/>
</dbReference>
<evidence type="ECO:0000313" key="11">
    <source>
        <dbReference type="Proteomes" id="UP000738359"/>
    </source>
</evidence>
<keyword evidence="3 8" id="KW-0812">Transmembrane</keyword>
<dbReference type="InterPro" id="IPR051028">
    <property type="entry name" value="Mito_Solute_Carrier"/>
</dbReference>
<evidence type="ECO:0000256" key="9">
    <source>
        <dbReference type="RuleBase" id="RU000488"/>
    </source>
</evidence>
<accession>A0A9P6LV48</accession>
<evidence type="ECO:0000256" key="2">
    <source>
        <dbReference type="ARBA" id="ARBA00006375"/>
    </source>
</evidence>
<feature type="repeat" description="Solcar" evidence="8">
    <location>
        <begin position="1"/>
        <end position="98"/>
    </location>
</feature>
<dbReference type="GO" id="GO:0043490">
    <property type="term" value="P:malate-aspartate shuttle"/>
    <property type="evidence" value="ECO:0007669"/>
    <property type="project" value="TreeGrafter"/>
</dbReference>
<keyword evidence="4" id="KW-0999">Mitochondrion inner membrane</keyword>
<dbReference type="GO" id="GO:0015183">
    <property type="term" value="F:L-aspartate transmembrane transporter activity"/>
    <property type="evidence" value="ECO:0007669"/>
    <property type="project" value="TreeGrafter"/>
</dbReference>
<sequence>MYPLDLVKTRLQLQPASPNAPYAATVAALSTTTTTSAKTGVEAAAAAAPYYTSIVDCLRKVVQQEGLLNLYRGVLPPILAEAPKRAIKFGANEQWGFAFKKLFSLDRLTA</sequence>
<evidence type="ECO:0000256" key="3">
    <source>
        <dbReference type="ARBA" id="ARBA00022692"/>
    </source>
</evidence>
<evidence type="ECO:0000256" key="5">
    <source>
        <dbReference type="ARBA" id="ARBA00022989"/>
    </source>
</evidence>
<dbReference type="OrthoDB" id="18574at2759"/>
<keyword evidence="6" id="KW-0496">Mitochondrion</keyword>
<keyword evidence="9" id="KW-0813">Transport</keyword>
<evidence type="ECO:0000256" key="1">
    <source>
        <dbReference type="ARBA" id="ARBA00004448"/>
    </source>
</evidence>
<protein>
    <submittedName>
        <fullName evidence="10">Uncharacterized protein</fullName>
    </submittedName>
</protein>
<dbReference type="Pfam" id="PF00153">
    <property type="entry name" value="Mito_carr"/>
    <property type="match status" value="1"/>
</dbReference>
<keyword evidence="5" id="KW-1133">Transmembrane helix</keyword>
<dbReference type="PANTHER" id="PTHR45678:SF1">
    <property type="entry name" value="MITOCHONDRIAL 2-OXODICARBOXYLATE CARRIER 1-RELATED"/>
    <property type="match status" value="1"/>
</dbReference>
<dbReference type="PANTHER" id="PTHR45678">
    <property type="entry name" value="MITOCHONDRIAL 2-OXODICARBOXYLATE CARRIER 1-RELATED"/>
    <property type="match status" value="1"/>
</dbReference>
<name>A0A9P6LV48_MORAP</name>
<dbReference type="GO" id="GO:0005743">
    <property type="term" value="C:mitochondrial inner membrane"/>
    <property type="evidence" value="ECO:0007669"/>
    <property type="project" value="UniProtKB-SubCell"/>
</dbReference>
<comment type="caution">
    <text evidence="10">The sequence shown here is derived from an EMBL/GenBank/DDBJ whole genome shotgun (WGS) entry which is preliminary data.</text>
</comment>
<reference evidence="10" key="1">
    <citation type="journal article" date="2020" name="Fungal Divers.">
        <title>Resolving the Mortierellaceae phylogeny through synthesis of multi-gene phylogenetics and phylogenomics.</title>
        <authorList>
            <person name="Vandepol N."/>
            <person name="Liber J."/>
            <person name="Desiro A."/>
            <person name="Na H."/>
            <person name="Kennedy M."/>
            <person name="Barry K."/>
            <person name="Grigoriev I.V."/>
            <person name="Miller A.N."/>
            <person name="O'Donnell K."/>
            <person name="Stajich J.E."/>
            <person name="Bonito G."/>
        </authorList>
    </citation>
    <scope>NUCLEOTIDE SEQUENCE</scope>
    <source>
        <strain evidence="10">CK1249</strain>
    </source>
</reference>
<evidence type="ECO:0000256" key="4">
    <source>
        <dbReference type="ARBA" id="ARBA00022792"/>
    </source>
</evidence>
<keyword evidence="7 8" id="KW-0472">Membrane</keyword>